<dbReference type="SUPFAM" id="SSF48065">
    <property type="entry name" value="DBL homology domain (DH-domain)"/>
    <property type="match status" value="1"/>
</dbReference>
<evidence type="ECO:0000313" key="1">
    <source>
        <dbReference type="EMBL" id="KAH3696586.1"/>
    </source>
</evidence>
<name>A0A9D3YCG3_DREPO</name>
<comment type="caution">
    <text evidence="1">The sequence shown here is derived from an EMBL/GenBank/DDBJ whole genome shotgun (WGS) entry which is preliminary data.</text>
</comment>
<proteinExistence type="predicted"/>
<dbReference type="Gene3D" id="1.20.900.10">
    <property type="entry name" value="Dbl homology (DH) domain"/>
    <property type="match status" value="1"/>
</dbReference>
<gene>
    <name evidence="1" type="ORF">DPMN_084062</name>
</gene>
<evidence type="ECO:0000313" key="2">
    <source>
        <dbReference type="Proteomes" id="UP000828390"/>
    </source>
</evidence>
<dbReference type="Proteomes" id="UP000828390">
    <property type="component" value="Unassembled WGS sequence"/>
</dbReference>
<organism evidence="1 2">
    <name type="scientific">Dreissena polymorpha</name>
    <name type="common">Zebra mussel</name>
    <name type="synonym">Mytilus polymorpha</name>
    <dbReference type="NCBI Taxonomy" id="45954"/>
    <lineage>
        <taxon>Eukaryota</taxon>
        <taxon>Metazoa</taxon>
        <taxon>Spiralia</taxon>
        <taxon>Lophotrochozoa</taxon>
        <taxon>Mollusca</taxon>
        <taxon>Bivalvia</taxon>
        <taxon>Autobranchia</taxon>
        <taxon>Heteroconchia</taxon>
        <taxon>Euheterodonta</taxon>
        <taxon>Imparidentia</taxon>
        <taxon>Neoheterodontei</taxon>
        <taxon>Myida</taxon>
        <taxon>Dreissenoidea</taxon>
        <taxon>Dreissenidae</taxon>
        <taxon>Dreissena</taxon>
    </lineage>
</organism>
<protein>
    <submittedName>
        <fullName evidence="1">Uncharacterized protein</fullName>
    </submittedName>
</protein>
<sequence length="59" mass="6822">MRRQAALHRLLCLEENFVNLMTSGIHGYFRPLRHCLLSGSGHQALFQNIEKVCAEMRHS</sequence>
<keyword evidence="2" id="KW-1185">Reference proteome</keyword>
<accession>A0A9D3YCG3</accession>
<reference evidence="1" key="2">
    <citation type="submission" date="2020-11" db="EMBL/GenBank/DDBJ databases">
        <authorList>
            <person name="McCartney M.A."/>
            <person name="Auch B."/>
            <person name="Kono T."/>
            <person name="Mallez S."/>
            <person name="Becker A."/>
            <person name="Gohl D.M."/>
            <person name="Silverstein K.A.T."/>
            <person name="Koren S."/>
            <person name="Bechman K.B."/>
            <person name="Herman A."/>
            <person name="Abrahante J.E."/>
            <person name="Garbe J."/>
        </authorList>
    </citation>
    <scope>NUCLEOTIDE SEQUENCE</scope>
    <source>
        <strain evidence="1">Duluth1</strain>
        <tissue evidence="1">Whole animal</tissue>
    </source>
</reference>
<dbReference type="AlphaFoldDB" id="A0A9D3YCG3"/>
<dbReference type="EMBL" id="JAIWYP010000016">
    <property type="protein sequence ID" value="KAH3696586.1"/>
    <property type="molecule type" value="Genomic_DNA"/>
</dbReference>
<dbReference type="InterPro" id="IPR035899">
    <property type="entry name" value="DBL_dom_sf"/>
</dbReference>
<reference evidence="1" key="1">
    <citation type="journal article" date="2019" name="bioRxiv">
        <title>The Genome of the Zebra Mussel, Dreissena polymorpha: A Resource for Invasive Species Research.</title>
        <authorList>
            <person name="McCartney M.A."/>
            <person name="Auch B."/>
            <person name="Kono T."/>
            <person name="Mallez S."/>
            <person name="Zhang Y."/>
            <person name="Obille A."/>
            <person name="Becker A."/>
            <person name="Abrahante J.E."/>
            <person name="Garbe J."/>
            <person name="Badalamenti J.P."/>
            <person name="Herman A."/>
            <person name="Mangelson H."/>
            <person name="Liachko I."/>
            <person name="Sullivan S."/>
            <person name="Sone E.D."/>
            <person name="Koren S."/>
            <person name="Silverstein K.A.T."/>
            <person name="Beckman K.B."/>
            <person name="Gohl D.M."/>
        </authorList>
    </citation>
    <scope>NUCLEOTIDE SEQUENCE</scope>
    <source>
        <strain evidence="1">Duluth1</strain>
        <tissue evidence="1">Whole animal</tissue>
    </source>
</reference>